<evidence type="ECO:0000313" key="2">
    <source>
        <dbReference type="Proteomes" id="UP000004994"/>
    </source>
</evidence>
<organism evidence="1">
    <name type="scientific">Solanum lycopersicum</name>
    <name type="common">Tomato</name>
    <name type="synonym">Lycopersicon esculentum</name>
    <dbReference type="NCBI Taxonomy" id="4081"/>
    <lineage>
        <taxon>Eukaryota</taxon>
        <taxon>Viridiplantae</taxon>
        <taxon>Streptophyta</taxon>
        <taxon>Embryophyta</taxon>
        <taxon>Tracheophyta</taxon>
        <taxon>Spermatophyta</taxon>
        <taxon>Magnoliopsida</taxon>
        <taxon>eudicotyledons</taxon>
        <taxon>Gunneridae</taxon>
        <taxon>Pentapetalae</taxon>
        <taxon>asterids</taxon>
        <taxon>lamiids</taxon>
        <taxon>Solanales</taxon>
        <taxon>Solanaceae</taxon>
        <taxon>Solanoideae</taxon>
        <taxon>Solaneae</taxon>
        <taxon>Solanum</taxon>
        <taxon>Solanum subgen. Lycopersicon</taxon>
    </lineage>
</organism>
<evidence type="ECO:0000313" key="1">
    <source>
        <dbReference type="EnsemblPlants" id="Solyc06g069805.1.1"/>
    </source>
</evidence>
<dbReference type="Pfam" id="PF05056">
    <property type="entry name" value="DUF674"/>
    <property type="match status" value="1"/>
</dbReference>
<reference evidence="1" key="1">
    <citation type="journal article" date="2012" name="Nature">
        <title>The tomato genome sequence provides insights into fleshy fruit evolution.</title>
        <authorList>
            <consortium name="Tomato Genome Consortium"/>
        </authorList>
    </citation>
    <scope>NUCLEOTIDE SEQUENCE [LARGE SCALE GENOMIC DNA]</scope>
    <source>
        <strain evidence="1">cv. Heinz 1706</strain>
    </source>
</reference>
<dbReference type="PANTHER" id="PTHR33103">
    <property type="entry name" value="OS01G0153900 PROTEIN"/>
    <property type="match status" value="1"/>
</dbReference>
<sequence length="104" mass="11638">MATSENKLSMKLLIDTKAKKVVFAEVEKDFVDFLFHILSLPVGRVNANPGVTCGFVKEMVMDDLVVKPMSAAHKLLKLSFESKAILTSIYMSSVIMNRVKMEKN</sequence>
<dbReference type="InterPro" id="IPR007750">
    <property type="entry name" value="DUF674"/>
</dbReference>
<dbReference type="Gramene" id="Solyc06g069805.1.1">
    <property type="protein sequence ID" value="Solyc06g069805.1.1"/>
    <property type="gene ID" value="Solyc06g069805.1"/>
</dbReference>
<dbReference type="EnsemblPlants" id="Solyc06g069805.1.1">
    <property type="protein sequence ID" value="Solyc06g069805.1.1"/>
    <property type="gene ID" value="Solyc06g069805.1"/>
</dbReference>
<accession>A0A3Q7HU03</accession>
<keyword evidence="2" id="KW-1185">Reference proteome</keyword>
<dbReference type="Proteomes" id="UP000004994">
    <property type="component" value="Chromosome 6"/>
</dbReference>
<evidence type="ECO:0008006" key="3">
    <source>
        <dbReference type="Google" id="ProtNLM"/>
    </source>
</evidence>
<dbReference type="AlphaFoldDB" id="A0A3Q7HU03"/>
<reference evidence="1" key="2">
    <citation type="submission" date="2019-01" db="UniProtKB">
        <authorList>
            <consortium name="EnsemblPlants"/>
        </authorList>
    </citation>
    <scope>IDENTIFICATION</scope>
    <source>
        <strain evidence="1">cv. Heinz 1706</strain>
    </source>
</reference>
<dbReference type="InParanoid" id="A0A3Q7HU03"/>
<proteinExistence type="predicted"/>
<protein>
    <recommendedName>
        <fullName evidence="3">DUF674 domain-containing protein</fullName>
    </recommendedName>
</protein>
<dbReference type="PANTHER" id="PTHR33103:SF108">
    <property type="entry name" value="DUF674 DOMAIN-CONTAINING PROTEIN"/>
    <property type="match status" value="1"/>
</dbReference>
<name>A0A3Q7HU03_SOLLC</name>